<dbReference type="PANTHER" id="PTHR19331">
    <property type="entry name" value="SCAVENGER RECEPTOR DOMAIN-CONTAINING"/>
    <property type="match status" value="1"/>
</dbReference>
<organism evidence="12 13">
    <name type="scientific">Chlamydomonas incerta</name>
    <dbReference type="NCBI Taxonomy" id="51695"/>
    <lineage>
        <taxon>Eukaryota</taxon>
        <taxon>Viridiplantae</taxon>
        <taxon>Chlorophyta</taxon>
        <taxon>core chlorophytes</taxon>
        <taxon>Chlorophyceae</taxon>
        <taxon>CS clade</taxon>
        <taxon>Chlamydomonadales</taxon>
        <taxon>Chlamydomonadaceae</taxon>
        <taxon>Chlamydomonas</taxon>
    </lineage>
</organism>
<evidence type="ECO:0000256" key="5">
    <source>
        <dbReference type="ARBA" id="ARBA00022989"/>
    </source>
</evidence>
<keyword evidence="13" id="KW-1185">Reference proteome</keyword>
<evidence type="ECO:0000256" key="1">
    <source>
        <dbReference type="ARBA" id="ARBA00004167"/>
    </source>
</evidence>
<evidence type="ECO:0000313" key="13">
    <source>
        <dbReference type="Proteomes" id="UP000650467"/>
    </source>
</evidence>
<dbReference type="AlphaFoldDB" id="A0A835SJW9"/>
<feature type="region of interest" description="Disordered" evidence="9">
    <location>
        <begin position="863"/>
        <end position="932"/>
    </location>
</feature>
<keyword evidence="8" id="KW-0325">Glycoprotein</keyword>
<dbReference type="InterPro" id="IPR001190">
    <property type="entry name" value="SRCR"/>
</dbReference>
<accession>A0A835SJW9</accession>
<feature type="compositionally biased region" description="Low complexity" evidence="9">
    <location>
        <begin position="910"/>
        <end position="932"/>
    </location>
</feature>
<keyword evidence="7" id="KW-1015">Disulfide bond</keyword>
<comment type="caution">
    <text evidence="12">The sequence shown here is derived from an EMBL/GenBank/DDBJ whole genome shotgun (WGS) entry which is preliminary data.</text>
</comment>
<feature type="chain" id="PRO_5032970459" description="SRCR domain-containing protein" evidence="10">
    <location>
        <begin position="28"/>
        <end position="1083"/>
    </location>
</feature>
<evidence type="ECO:0000256" key="2">
    <source>
        <dbReference type="ARBA" id="ARBA00022692"/>
    </source>
</evidence>
<keyword evidence="4" id="KW-0677">Repeat</keyword>
<keyword evidence="3 10" id="KW-0732">Signal</keyword>
<evidence type="ECO:0000313" key="12">
    <source>
        <dbReference type="EMBL" id="KAG2426916.1"/>
    </source>
</evidence>
<dbReference type="OrthoDB" id="536948at2759"/>
<keyword evidence="5" id="KW-1133">Transmembrane helix</keyword>
<feature type="region of interest" description="Disordered" evidence="9">
    <location>
        <begin position="613"/>
        <end position="637"/>
    </location>
</feature>
<feature type="domain" description="SRCR" evidence="11">
    <location>
        <begin position="427"/>
        <end position="548"/>
    </location>
</feature>
<keyword evidence="2" id="KW-0812">Transmembrane</keyword>
<dbReference type="PROSITE" id="PS50287">
    <property type="entry name" value="SRCR_2"/>
    <property type="match status" value="2"/>
</dbReference>
<proteinExistence type="predicted"/>
<feature type="compositionally biased region" description="Pro residues" evidence="9">
    <location>
        <begin position="892"/>
        <end position="909"/>
    </location>
</feature>
<gene>
    <name evidence="12" type="ORF">HXX76_012702</name>
</gene>
<dbReference type="SMART" id="SM00202">
    <property type="entry name" value="SR"/>
    <property type="match status" value="1"/>
</dbReference>
<dbReference type="EMBL" id="JAEHOC010000044">
    <property type="protein sequence ID" value="KAG2426916.1"/>
    <property type="molecule type" value="Genomic_DNA"/>
</dbReference>
<feature type="region of interest" description="Disordered" evidence="9">
    <location>
        <begin position="700"/>
        <end position="735"/>
    </location>
</feature>
<name>A0A835SJW9_CHLIN</name>
<reference evidence="12" key="1">
    <citation type="journal article" date="2020" name="bioRxiv">
        <title>Comparative genomics of Chlamydomonas.</title>
        <authorList>
            <person name="Craig R.J."/>
            <person name="Hasan A.R."/>
            <person name="Ness R.W."/>
            <person name="Keightley P.D."/>
        </authorList>
    </citation>
    <scope>NUCLEOTIDE SEQUENCE</scope>
    <source>
        <strain evidence="12">SAG 7.73</strain>
    </source>
</reference>
<dbReference type="SUPFAM" id="SSF56487">
    <property type="entry name" value="SRCR-like"/>
    <property type="match status" value="2"/>
</dbReference>
<feature type="domain" description="SRCR" evidence="11">
    <location>
        <begin position="251"/>
        <end position="404"/>
    </location>
</feature>
<dbReference type="Pfam" id="PF00530">
    <property type="entry name" value="SRCR"/>
    <property type="match status" value="1"/>
</dbReference>
<evidence type="ECO:0000256" key="9">
    <source>
        <dbReference type="SAM" id="MobiDB-lite"/>
    </source>
</evidence>
<dbReference type="FunFam" id="3.10.250.10:FF:000016">
    <property type="entry name" value="Scavenger receptor cysteine-rich protein type 12"/>
    <property type="match status" value="1"/>
</dbReference>
<evidence type="ECO:0000256" key="4">
    <source>
        <dbReference type="ARBA" id="ARBA00022737"/>
    </source>
</evidence>
<protein>
    <recommendedName>
        <fullName evidence="11">SRCR domain-containing protein</fullName>
    </recommendedName>
</protein>
<comment type="subcellular location">
    <subcellularLocation>
        <location evidence="1">Membrane</location>
        <topology evidence="1">Single-pass membrane protein</topology>
    </subcellularLocation>
</comment>
<dbReference type="PANTHER" id="PTHR19331:SF487">
    <property type="entry name" value="SOLUBLE SCAVENGER RECEPTOR CYSTEINE-RICH DOMAIN-CONTAINING PROTEIN SSC5D"/>
    <property type="match status" value="1"/>
</dbReference>
<evidence type="ECO:0000256" key="7">
    <source>
        <dbReference type="ARBA" id="ARBA00023157"/>
    </source>
</evidence>
<feature type="signal peptide" evidence="10">
    <location>
        <begin position="1"/>
        <end position="27"/>
    </location>
</feature>
<evidence type="ECO:0000256" key="10">
    <source>
        <dbReference type="SAM" id="SignalP"/>
    </source>
</evidence>
<evidence type="ECO:0000259" key="11">
    <source>
        <dbReference type="PROSITE" id="PS50287"/>
    </source>
</evidence>
<feature type="compositionally biased region" description="Pro residues" evidence="9">
    <location>
        <begin position="619"/>
        <end position="629"/>
    </location>
</feature>
<keyword evidence="6" id="KW-0472">Membrane</keyword>
<dbReference type="PRINTS" id="PR01217">
    <property type="entry name" value="PRICHEXTENSN"/>
</dbReference>
<sequence length="1083" mass="110062">MKLARSLPRWRWLPLVWMIVSATSISAADTANLAQQRRQLQQQQQGSDAALVSLSDYLPFGVVHVTVGKGKRRQEADVLVACASGGPRPPSAPNALRRCTPVCADGFASGIGSSSGIGGSSSLAAAAAAGLVCASLGTGGQAVAVTPLRLAGSGKALKWAAKRPSLALLTCPGAAASAGECIALLTSTGCKALAAVNCSAAAAAAAPPPPAPAPLPAECAAMLPKVQALASSPVPAIASLVQPADAPHGTVRLVNGPVPGQTGVVQISYCGFWGTASADGGSEVLSPPPSGGMTDVNSTKIANALRASAICKELGFANSRHKRGSAQYPGGSGLVWDVTPVCRPGVAAPLAAALARSYLRSGGQRYNTSAMQVAPGACTALQLRGLHPALTAAGHERDLSVDCWNDLAELTPPPYVPQPGDPPEGALRLMNHTRDRWSAATGNAGHVQVFLQGDWGTVCSAGWDDADADVACRQLGYAAGSALQLKYDFSLPEDTAGSRWRRVWMTDVACPPLGTPQPPQPQRLLDCPHRGAPITDCPFTEVAAVRCYAVAARAPRAPPPPPPSPPAPVDACRTCVTLDLSMEPAAGKTMPYTGRAMCTALAETATAVVKALDRERAPARPPPPAPPPSSLGTAPPGAPPFSSYTLWGYDSPGFDVDLSGGSSPSPVLPIPFECVNITSKTMTVCGVVAGSSWAGSWGAPLSPLPPSPQPPPSPPPPSPPPPSPPPPPTLVLGSSSSGYGNGYGNGYGYGRRRLGAASSVEDDGGGGGGGGGGGVYALWEALAAQDNKTVTDWLRKLRNEINLWQPCQGFDLDYDYQIMGLRMTPDVRFDFCAASGLPPLTYLGMQGVNDLVRTVWLSPPPDAPWAARSSGGLEGDGMPPDAPRSPGDRTPRPPPIPPRPPPRPLPAPSPRAVNATNTTAAPPSPPRNATGAAAANATYRGCYSLAGNGSSSVLTAPGANASAVALLINVTASGLTLKLQDCASAAATLSYSRFAVEGYSAMAAGAIRLTATCYGLRWPLPANASSTGAGTLGGTGLQLVELPASRCAAVPCATANATAGQPRPACGTGRAGGLVLYDVVAGQ</sequence>
<feature type="compositionally biased region" description="Pro residues" evidence="9">
    <location>
        <begin position="702"/>
        <end position="729"/>
    </location>
</feature>
<evidence type="ECO:0000256" key="3">
    <source>
        <dbReference type="ARBA" id="ARBA00022729"/>
    </source>
</evidence>
<dbReference type="Gene3D" id="3.10.250.10">
    <property type="entry name" value="SRCR-like domain"/>
    <property type="match status" value="2"/>
</dbReference>
<dbReference type="GO" id="GO:0016020">
    <property type="term" value="C:membrane"/>
    <property type="evidence" value="ECO:0007669"/>
    <property type="project" value="UniProtKB-SubCell"/>
</dbReference>
<evidence type="ECO:0000256" key="6">
    <source>
        <dbReference type="ARBA" id="ARBA00023136"/>
    </source>
</evidence>
<evidence type="ECO:0000256" key="8">
    <source>
        <dbReference type="ARBA" id="ARBA00023180"/>
    </source>
</evidence>
<dbReference type="InterPro" id="IPR036772">
    <property type="entry name" value="SRCR-like_dom_sf"/>
</dbReference>
<dbReference type="Proteomes" id="UP000650467">
    <property type="component" value="Unassembled WGS sequence"/>
</dbReference>